<sequence length="30" mass="3377">MVVEKRNPIPVKEAIQRIVNQQSSMPAITV</sequence>
<reference evidence="1" key="1">
    <citation type="submission" date="2020-01" db="EMBL/GenBank/DDBJ databases">
        <authorList>
            <person name="Richard D."/>
        </authorList>
    </citation>
    <scope>NUCLEOTIDE SEQUENCE</scope>
    <source>
        <strain evidence="1">JP541</strain>
    </source>
</reference>
<proteinExistence type="predicted"/>
<protein>
    <submittedName>
        <fullName evidence="1">MoeA</fullName>
    </submittedName>
</protein>
<dbReference type="EMBL" id="JAABFR010000075">
    <property type="protein sequence ID" value="MBD4334536.1"/>
    <property type="molecule type" value="Genomic_DNA"/>
</dbReference>
<dbReference type="AlphaFoldDB" id="A0A8I0GVQ9"/>
<comment type="caution">
    <text evidence="1">The sequence shown here is derived from an EMBL/GenBank/DDBJ whole genome shotgun (WGS) entry which is preliminary data.</text>
</comment>
<name>A0A8I0GVQ9_XANCI</name>
<accession>A0A8I0GVQ9</accession>
<evidence type="ECO:0000313" key="2">
    <source>
        <dbReference type="Proteomes" id="UP000653002"/>
    </source>
</evidence>
<gene>
    <name evidence="1" type="ORF">GUH15_00280</name>
</gene>
<evidence type="ECO:0000313" key="1">
    <source>
        <dbReference type="EMBL" id="MBD4334536.1"/>
    </source>
</evidence>
<dbReference type="Proteomes" id="UP000653002">
    <property type="component" value="Unassembled WGS sequence"/>
</dbReference>
<feature type="non-terminal residue" evidence="1">
    <location>
        <position position="30"/>
    </location>
</feature>
<organism evidence="1 2">
    <name type="scientific">Xanthomonas citri pv. citri</name>
    <dbReference type="NCBI Taxonomy" id="611301"/>
    <lineage>
        <taxon>Bacteria</taxon>
        <taxon>Pseudomonadati</taxon>
        <taxon>Pseudomonadota</taxon>
        <taxon>Gammaproteobacteria</taxon>
        <taxon>Lysobacterales</taxon>
        <taxon>Lysobacteraceae</taxon>
        <taxon>Xanthomonas</taxon>
    </lineage>
</organism>